<evidence type="ECO:0000256" key="4">
    <source>
        <dbReference type="ARBA" id="ARBA00022825"/>
    </source>
</evidence>
<dbReference type="NCBIfam" id="TIGR00225">
    <property type="entry name" value="prc"/>
    <property type="match status" value="1"/>
</dbReference>
<dbReference type="InterPro" id="IPR036034">
    <property type="entry name" value="PDZ_sf"/>
</dbReference>
<dbReference type="InterPro" id="IPR055210">
    <property type="entry name" value="CtpA/B_N"/>
</dbReference>
<dbReference type="InterPro" id="IPR041489">
    <property type="entry name" value="PDZ_6"/>
</dbReference>
<keyword evidence="4 7" id="KW-0720">Serine protease</keyword>
<comment type="catalytic activity">
    <reaction evidence="5">
        <text>The enzyme shows specific recognition of a C-terminal tripeptide, Xaa-Yaa-Zaa, in which Xaa is preferably Ala or Leu, Yaa is preferably Ala or Tyr, and Zaa is preferably Ala, but then cleaves at a variable distance from the C-terminus. A typical cleavage is -Ala-Ala-|-Arg-Ala-Ala-Lys-Glu-Asn-Tyr-Ala-Leu-Ala-Ala.</text>
        <dbReference type="EC" id="3.4.21.102"/>
    </reaction>
</comment>
<dbReference type="FunFam" id="2.30.42.10:FF:000063">
    <property type="entry name" value="Peptidase, S41 family"/>
    <property type="match status" value="1"/>
</dbReference>
<sequence length="518" mass="57103">MKHAILYKTMFAKDRPFFASLYTGTKVVNVMENEKKEVEPTQENHSGYIKMRKFSFVMLMFFLVFATAGITTFALAFGDEKAVNVGVPERTEFKKLYDTYDELKKDYYKDIDQDKLVNGAINGMIESLDDPYSDYMTKEEAEKFHESISSSFQGIGAEIQEKDGNIVVVSPIKGSPAEKAGIKPNDIILAVDGKSIHGMSATDAVMLIRGKKGTDVTLTVQKAGSDEPTEIKITRDDIPLNTVNAEMMDNGIAKVQITSFSENTYKELQDALADMEKQGMKGLVIDLRQNPGGLLDQAIKISNLFVPEGKLILQVEDRNGKREKIAAEGGKKIDVPVSVLIDGGSASASEIFAAAVSQSANIPLVGEKSFGKGTVQTASDFNDGSNIKFTTAKWLTPNGDWIHTKGIKPDVEAKLPDYANLPYLNPDKELKKEMVSSEVKAAEEMLKAIGLDPGKVDGYFDENTENAVKKFQENNKLSADGILKGESTMDLMEKVREKILQNDTQVKKAVEVLQKEKK</sequence>
<evidence type="ECO:0000256" key="5">
    <source>
        <dbReference type="ARBA" id="ARBA00051784"/>
    </source>
</evidence>
<dbReference type="SUPFAM" id="SSF52096">
    <property type="entry name" value="ClpP/crotonase"/>
    <property type="match status" value="1"/>
</dbReference>
<dbReference type="GO" id="GO:0007165">
    <property type="term" value="P:signal transduction"/>
    <property type="evidence" value="ECO:0007669"/>
    <property type="project" value="TreeGrafter"/>
</dbReference>
<dbReference type="CDD" id="cd06782">
    <property type="entry name" value="cpPDZ_CPP-like"/>
    <property type="match status" value="1"/>
</dbReference>
<dbReference type="Pfam" id="PF22694">
    <property type="entry name" value="CtpB_N-like"/>
    <property type="match status" value="1"/>
</dbReference>
<dbReference type="InterPro" id="IPR036366">
    <property type="entry name" value="PGBDSf"/>
</dbReference>
<keyword evidence="8" id="KW-0472">Membrane</keyword>
<accession>A0A370GH30</accession>
<dbReference type="AlphaFoldDB" id="A0A370GH30"/>
<dbReference type="Gene3D" id="3.90.226.10">
    <property type="entry name" value="2-enoyl-CoA Hydratase, Chain A, domain 1"/>
    <property type="match status" value="1"/>
</dbReference>
<dbReference type="EC" id="3.4.21.102" evidence="6"/>
<dbReference type="SMART" id="SM00245">
    <property type="entry name" value="TSPc"/>
    <property type="match status" value="1"/>
</dbReference>
<dbReference type="GO" id="GO:0030288">
    <property type="term" value="C:outer membrane-bounded periplasmic space"/>
    <property type="evidence" value="ECO:0007669"/>
    <property type="project" value="TreeGrafter"/>
</dbReference>
<evidence type="ECO:0000256" key="7">
    <source>
        <dbReference type="RuleBase" id="RU004404"/>
    </source>
</evidence>
<dbReference type="Gene3D" id="3.30.750.44">
    <property type="match status" value="1"/>
</dbReference>
<dbReference type="Pfam" id="PF03572">
    <property type="entry name" value="Peptidase_S41"/>
    <property type="match status" value="1"/>
</dbReference>
<organism evidence="10 11">
    <name type="scientific">Falsibacillus pallidus</name>
    <dbReference type="NCBI Taxonomy" id="493781"/>
    <lineage>
        <taxon>Bacteria</taxon>
        <taxon>Bacillati</taxon>
        <taxon>Bacillota</taxon>
        <taxon>Bacilli</taxon>
        <taxon>Bacillales</taxon>
        <taxon>Bacillaceae</taxon>
        <taxon>Falsibacillus</taxon>
    </lineage>
</organism>
<protein>
    <recommendedName>
        <fullName evidence="6">C-terminal processing peptidase</fullName>
        <ecNumber evidence="6">3.4.21.102</ecNumber>
    </recommendedName>
</protein>
<reference evidence="10 11" key="1">
    <citation type="submission" date="2018-07" db="EMBL/GenBank/DDBJ databases">
        <title>Genomic Encyclopedia of Type Strains, Phase IV (KMG-IV): sequencing the most valuable type-strain genomes for metagenomic binning, comparative biology and taxonomic classification.</title>
        <authorList>
            <person name="Goeker M."/>
        </authorList>
    </citation>
    <scope>NUCLEOTIDE SEQUENCE [LARGE SCALE GENOMIC DNA]</scope>
    <source>
        <strain evidence="10 11">DSM 25281</strain>
    </source>
</reference>
<evidence type="ECO:0000313" key="10">
    <source>
        <dbReference type="EMBL" id="RDI43105.1"/>
    </source>
</evidence>
<dbReference type="PANTHER" id="PTHR32060:SF30">
    <property type="entry name" value="CARBOXY-TERMINAL PROCESSING PROTEASE CTPA"/>
    <property type="match status" value="1"/>
</dbReference>
<dbReference type="Gene3D" id="2.30.42.10">
    <property type="match status" value="1"/>
</dbReference>
<dbReference type="SUPFAM" id="SSF50156">
    <property type="entry name" value="PDZ domain-like"/>
    <property type="match status" value="1"/>
</dbReference>
<gene>
    <name evidence="10" type="ORF">DFR59_104156</name>
</gene>
<dbReference type="Gene3D" id="1.10.101.10">
    <property type="entry name" value="PGBD-like superfamily/PGBD"/>
    <property type="match status" value="1"/>
</dbReference>
<feature type="transmembrane region" description="Helical" evidence="8">
    <location>
        <begin position="56"/>
        <end position="77"/>
    </location>
</feature>
<dbReference type="GO" id="GO:0006508">
    <property type="term" value="P:proteolysis"/>
    <property type="evidence" value="ECO:0007669"/>
    <property type="project" value="UniProtKB-KW"/>
</dbReference>
<dbReference type="EMBL" id="QQAY01000004">
    <property type="protein sequence ID" value="RDI43105.1"/>
    <property type="molecule type" value="Genomic_DNA"/>
</dbReference>
<dbReference type="PROSITE" id="PS50106">
    <property type="entry name" value="PDZ"/>
    <property type="match status" value="1"/>
</dbReference>
<dbReference type="SMART" id="SM00228">
    <property type="entry name" value="PDZ"/>
    <property type="match status" value="1"/>
</dbReference>
<comment type="caution">
    <text evidence="10">The sequence shown here is derived from an EMBL/GenBank/DDBJ whole genome shotgun (WGS) entry which is preliminary data.</text>
</comment>
<dbReference type="InterPro" id="IPR005151">
    <property type="entry name" value="Tail-specific_protease"/>
</dbReference>
<dbReference type="SUPFAM" id="SSF47090">
    <property type="entry name" value="PGBD-like"/>
    <property type="match status" value="1"/>
</dbReference>
<comment type="similarity">
    <text evidence="1 7">Belongs to the peptidase S41A family.</text>
</comment>
<evidence type="ECO:0000256" key="3">
    <source>
        <dbReference type="ARBA" id="ARBA00022801"/>
    </source>
</evidence>
<dbReference type="InterPro" id="IPR001478">
    <property type="entry name" value="PDZ"/>
</dbReference>
<dbReference type="GO" id="GO:0004252">
    <property type="term" value="F:serine-type endopeptidase activity"/>
    <property type="evidence" value="ECO:0007669"/>
    <property type="project" value="UniProtKB-EC"/>
</dbReference>
<evidence type="ECO:0000256" key="8">
    <source>
        <dbReference type="SAM" id="Phobius"/>
    </source>
</evidence>
<evidence type="ECO:0000313" key="11">
    <source>
        <dbReference type="Proteomes" id="UP000255326"/>
    </source>
</evidence>
<dbReference type="PANTHER" id="PTHR32060">
    <property type="entry name" value="TAIL-SPECIFIC PROTEASE"/>
    <property type="match status" value="1"/>
</dbReference>
<dbReference type="InterPro" id="IPR002477">
    <property type="entry name" value="Peptidoglycan-bd-like"/>
</dbReference>
<dbReference type="InterPro" id="IPR004447">
    <property type="entry name" value="Peptidase_S41A"/>
</dbReference>
<keyword evidence="2 7" id="KW-0645">Protease</keyword>
<dbReference type="CDD" id="cd07560">
    <property type="entry name" value="Peptidase_S41_CPP"/>
    <property type="match status" value="1"/>
</dbReference>
<name>A0A370GH30_9BACI</name>
<dbReference type="InterPro" id="IPR036365">
    <property type="entry name" value="PGBD-like_sf"/>
</dbReference>
<evidence type="ECO:0000259" key="9">
    <source>
        <dbReference type="PROSITE" id="PS50106"/>
    </source>
</evidence>
<evidence type="ECO:0000256" key="2">
    <source>
        <dbReference type="ARBA" id="ARBA00022670"/>
    </source>
</evidence>
<dbReference type="Pfam" id="PF17820">
    <property type="entry name" value="PDZ_6"/>
    <property type="match status" value="1"/>
</dbReference>
<dbReference type="FunFam" id="3.30.750.44:FF:000001">
    <property type="entry name" value="S41 family peptidase"/>
    <property type="match status" value="1"/>
</dbReference>
<keyword evidence="8" id="KW-1133">Transmembrane helix</keyword>
<feature type="domain" description="PDZ" evidence="9">
    <location>
        <begin position="145"/>
        <end position="209"/>
    </location>
</feature>
<evidence type="ECO:0000256" key="1">
    <source>
        <dbReference type="ARBA" id="ARBA00009179"/>
    </source>
</evidence>
<evidence type="ECO:0000256" key="6">
    <source>
        <dbReference type="ARBA" id="ARBA00066637"/>
    </source>
</evidence>
<proteinExistence type="inferred from homology"/>
<dbReference type="Pfam" id="PF01471">
    <property type="entry name" value="PG_binding_1"/>
    <property type="match status" value="1"/>
</dbReference>
<keyword evidence="3 7" id="KW-0378">Hydrolase</keyword>
<keyword evidence="8" id="KW-0812">Transmembrane</keyword>
<dbReference type="Proteomes" id="UP000255326">
    <property type="component" value="Unassembled WGS sequence"/>
</dbReference>
<dbReference type="InterPro" id="IPR029045">
    <property type="entry name" value="ClpP/crotonase-like_dom_sf"/>
</dbReference>
<keyword evidence="11" id="KW-1185">Reference proteome</keyword>